<reference evidence="1 2" key="1">
    <citation type="submission" date="2016-01" db="EMBL/GenBank/DDBJ databases">
        <authorList>
            <person name="Oliw E.H."/>
        </authorList>
    </citation>
    <scope>NUCLEOTIDE SEQUENCE [LARGE SCALE GENOMIC DNA]</scope>
    <source>
        <strain evidence="1 2">DNF00307</strain>
    </source>
</reference>
<proteinExistence type="predicted"/>
<dbReference type="PATRIC" id="fig|419005.5.peg.1644"/>
<sequence length="149" mass="16707">MIMVKSLHSILQFTPISFMFLLLSSQPMYAQQWQLKGRLVEKVDRTTPLDAAEILVSPLGGDVTSSSLSDEEGRFALSLSSGKYVFRYRQLGDILKTDTLDVQADTDLGDIPLIIKKYTMKEVTVTSQRRMLSQKAGKLVYLVQNSPFA</sequence>
<accession>A0A134B8E6</accession>
<protein>
    <recommendedName>
        <fullName evidence="3">TonB-dependent receptor</fullName>
    </recommendedName>
</protein>
<evidence type="ECO:0000313" key="2">
    <source>
        <dbReference type="Proteomes" id="UP000070531"/>
    </source>
</evidence>
<evidence type="ECO:0000313" key="1">
    <source>
        <dbReference type="EMBL" id="KXB76219.1"/>
    </source>
</evidence>
<dbReference type="InterPro" id="IPR008969">
    <property type="entry name" value="CarboxyPept-like_regulatory"/>
</dbReference>
<dbReference type="STRING" id="419005.HMPREF1860_01645"/>
<dbReference type="EMBL" id="LSDL01000103">
    <property type="protein sequence ID" value="KXB76219.1"/>
    <property type="molecule type" value="Genomic_DNA"/>
</dbReference>
<dbReference type="Proteomes" id="UP000070531">
    <property type="component" value="Unassembled WGS sequence"/>
</dbReference>
<organism evidence="1">
    <name type="scientific">Prevotella amnii</name>
    <dbReference type="NCBI Taxonomy" id="419005"/>
    <lineage>
        <taxon>Bacteria</taxon>
        <taxon>Pseudomonadati</taxon>
        <taxon>Bacteroidota</taxon>
        <taxon>Bacteroidia</taxon>
        <taxon>Bacteroidales</taxon>
        <taxon>Prevotellaceae</taxon>
        <taxon>Prevotella</taxon>
    </lineage>
</organism>
<dbReference type="SUPFAM" id="SSF49464">
    <property type="entry name" value="Carboxypeptidase regulatory domain-like"/>
    <property type="match status" value="1"/>
</dbReference>
<gene>
    <name evidence="1" type="ORF">HMPREF1860_01645</name>
</gene>
<evidence type="ECO:0008006" key="3">
    <source>
        <dbReference type="Google" id="ProtNLM"/>
    </source>
</evidence>
<comment type="caution">
    <text evidence="1">The sequence shown here is derived from an EMBL/GenBank/DDBJ whole genome shotgun (WGS) entry which is preliminary data.</text>
</comment>
<name>A0A134B8E6_9BACT</name>
<dbReference type="AlphaFoldDB" id="A0A134B8E6"/>